<name>A0A2W5PGM0_9BACT</name>
<evidence type="ECO:0000256" key="3">
    <source>
        <dbReference type="ARBA" id="ARBA00023125"/>
    </source>
</evidence>
<protein>
    <submittedName>
        <fullName evidence="8">Integrase</fullName>
    </submittedName>
</protein>
<dbReference type="SUPFAM" id="SSF56349">
    <property type="entry name" value="DNA breaking-rejoining enzymes"/>
    <property type="match status" value="1"/>
</dbReference>
<gene>
    <name evidence="8" type="ORF">DI551_11650</name>
</gene>
<evidence type="ECO:0000259" key="6">
    <source>
        <dbReference type="PROSITE" id="PS51898"/>
    </source>
</evidence>
<proteinExistence type="inferred from homology"/>
<evidence type="ECO:0000256" key="5">
    <source>
        <dbReference type="PROSITE-ProRule" id="PRU01248"/>
    </source>
</evidence>
<feature type="domain" description="Core-binding (CB)" evidence="7">
    <location>
        <begin position="76"/>
        <end position="180"/>
    </location>
</feature>
<keyword evidence="4" id="KW-0233">DNA recombination</keyword>
<sequence length="423" mass="48442">MDSSQTHPVLGGKAYVYRRDDSQFWQCAAYWRGRNHRASTKEKLLNAAILAAEEWYFELRGKATVGTLEIPQKTEKTFREVADQFIKEYSTITEGQRSPLWVKGHIGRLRVHLLPFFGDLPISKVTGSKVQEYRVFRMTPLKEKNPNAQDNRTFKEGALPAPKTLHNEIVTLNQVLKTALRHEWLESIPDTSKPFKLSGKVSHRAWFSPKEYKQLYEATRKNAKDALPQFKWPAEQLHDYVLFMGNTGLRPDEAKNLQHRDIEIVEDAATGERILVIEVRGKRGVGYCKSTAGAVRPYERLLQRARQGKGKDGQPVYPHPMDKVFPGSHVKMFKSILDKEKLRKDRDGKARTSYSLRHTYICMRLLEGADIYQIAKNCRTSVEMIEKHYAAHLKNTLDASAINVKKTGYSLAKNQSDEINSGI</sequence>
<dbReference type="InterPro" id="IPR002104">
    <property type="entry name" value="Integrase_catalytic"/>
</dbReference>
<dbReference type="EMBL" id="QFQB01000137">
    <property type="protein sequence ID" value="PZQ43697.1"/>
    <property type="molecule type" value="Genomic_DNA"/>
</dbReference>
<keyword evidence="3 5" id="KW-0238">DNA-binding</keyword>
<dbReference type="GO" id="GO:0006310">
    <property type="term" value="P:DNA recombination"/>
    <property type="evidence" value="ECO:0007669"/>
    <property type="project" value="UniProtKB-KW"/>
</dbReference>
<dbReference type="Proteomes" id="UP000249417">
    <property type="component" value="Unassembled WGS sequence"/>
</dbReference>
<dbReference type="InterPro" id="IPR013762">
    <property type="entry name" value="Integrase-like_cat_sf"/>
</dbReference>
<dbReference type="PROSITE" id="PS51898">
    <property type="entry name" value="TYR_RECOMBINASE"/>
    <property type="match status" value="1"/>
</dbReference>
<dbReference type="PANTHER" id="PTHR30349:SF41">
    <property type="entry name" value="INTEGRASE_RECOMBINASE PROTEIN MJ0367-RELATED"/>
    <property type="match status" value="1"/>
</dbReference>
<dbReference type="InterPro" id="IPR044068">
    <property type="entry name" value="CB"/>
</dbReference>
<accession>A0A2W5PGM0</accession>
<dbReference type="PROSITE" id="PS51900">
    <property type="entry name" value="CB"/>
    <property type="match status" value="1"/>
</dbReference>
<evidence type="ECO:0000313" key="9">
    <source>
        <dbReference type="Proteomes" id="UP000249417"/>
    </source>
</evidence>
<dbReference type="GO" id="GO:0015074">
    <property type="term" value="P:DNA integration"/>
    <property type="evidence" value="ECO:0007669"/>
    <property type="project" value="UniProtKB-KW"/>
</dbReference>
<evidence type="ECO:0000256" key="4">
    <source>
        <dbReference type="ARBA" id="ARBA00023172"/>
    </source>
</evidence>
<dbReference type="CDD" id="cd00397">
    <property type="entry name" value="DNA_BRE_C"/>
    <property type="match status" value="1"/>
</dbReference>
<dbReference type="InterPro" id="IPR010998">
    <property type="entry name" value="Integrase_recombinase_N"/>
</dbReference>
<evidence type="ECO:0000313" key="8">
    <source>
        <dbReference type="EMBL" id="PZQ43697.1"/>
    </source>
</evidence>
<dbReference type="Gene3D" id="1.10.150.130">
    <property type="match status" value="1"/>
</dbReference>
<evidence type="ECO:0000256" key="2">
    <source>
        <dbReference type="ARBA" id="ARBA00022908"/>
    </source>
</evidence>
<dbReference type="InterPro" id="IPR011010">
    <property type="entry name" value="DNA_brk_join_enz"/>
</dbReference>
<dbReference type="GO" id="GO:0003677">
    <property type="term" value="F:DNA binding"/>
    <property type="evidence" value="ECO:0007669"/>
    <property type="project" value="UniProtKB-UniRule"/>
</dbReference>
<organism evidence="8 9">
    <name type="scientific">Micavibrio aeruginosavorus</name>
    <dbReference type="NCBI Taxonomy" id="349221"/>
    <lineage>
        <taxon>Bacteria</taxon>
        <taxon>Pseudomonadati</taxon>
        <taxon>Bdellovibrionota</taxon>
        <taxon>Bdellovibrionia</taxon>
        <taxon>Bdellovibrionales</taxon>
        <taxon>Pseudobdellovibrionaceae</taxon>
        <taxon>Micavibrio</taxon>
    </lineage>
</organism>
<feature type="domain" description="Tyr recombinase" evidence="6">
    <location>
        <begin position="202"/>
        <end position="403"/>
    </location>
</feature>
<dbReference type="PANTHER" id="PTHR30349">
    <property type="entry name" value="PHAGE INTEGRASE-RELATED"/>
    <property type="match status" value="1"/>
</dbReference>
<dbReference type="Gene3D" id="1.10.443.10">
    <property type="entry name" value="Intergrase catalytic core"/>
    <property type="match status" value="1"/>
</dbReference>
<comment type="similarity">
    <text evidence="1">Belongs to the 'phage' integrase family.</text>
</comment>
<keyword evidence="2" id="KW-0229">DNA integration</keyword>
<dbReference type="InterPro" id="IPR050090">
    <property type="entry name" value="Tyrosine_recombinase_XerCD"/>
</dbReference>
<evidence type="ECO:0000256" key="1">
    <source>
        <dbReference type="ARBA" id="ARBA00008857"/>
    </source>
</evidence>
<reference evidence="8 9" key="1">
    <citation type="submission" date="2017-08" db="EMBL/GenBank/DDBJ databases">
        <title>Infants hospitalized years apart are colonized by the same room-sourced microbial strains.</title>
        <authorList>
            <person name="Brooks B."/>
            <person name="Olm M.R."/>
            <person name="Firek B.A."/>
            <person name="Baker R."/>
            <person name="Thomas B.C."/>
            <person name="Morowitz M.J."/>
            <person name="Banfield J.F."/>
        </authorList>
    </citation>
    <scope>NUCLEOTIDE SEQUENCE [LARGE SCALE GENOMIC DNA]</scope>
    <source>
        <strain evidence="8">S2_005_002_R2_29</strain>
    </source>
</reference>
<dbReference type="AlphaFoldDB" id="A0A2W5PGM0"/>
<evidence type="ECO:0000259" key="7">
    <source>
        <dbReference type="PROSITE" id="PS51900"/>
    </source>
</evidence>
<comment type="caution">
    <text evidence="8">The sequence shown here is derived from an EMBL/GenBank/DDBJ whole genome shotgun (WGS) entry which is preliminary data.</text>
</comment>